<organism evidence="7 8">
    <name type="scientific">Marasmiellus scandens</name>
    <dbReference type="NCBI Taxonomy" id="2682957"/>
    <lineage>
        <taxon>Eukaryota</taxon>
        <taxon>Fungi</taxon>
        <taxon>Dikarya</taxon>
        <taxon>Basidiomycota</taxon>
        <taxon>Agaricomycotina</taxon>
        <taxon>Agaricomycetes</taxon>
        <taxon>Agaricomycetidae</taxon>
        <taxon>Agaricales</taxon>
        <taxon>Marasmiineae</taxon>
        <taxon>Omphalotaceae</taxon>
        <taxon>Marasmiellus</taxon>
    </lineage>
</organism>
<dbReference type="InterPro" id="IPR015943">
    <property type="entry name" value="WD40/YVTN_repeat-like_dom_sf"/>
</dbReference>
<dbReference type="EMBL" id="JBANRG010000036">
    <property type="protein sequence ID" value="KAK7449282.1"/>
    <property type="molecule type" value="Genomic_DNA"/>
</dbReference>
<dbReference type="Proteomes" id="UP001498398">
    <property type="component" value="Unassembled WGS sequence"/>
</dbReference>
<keyword evidence="3" id="KW-0677">Repeat</keyword>
<dbReference type="SMART" id="SM00320">
    <property type="entry name" value="WD40"/>
    <property type="match status" value="6"/>
</dbReference>
<feature type="region of interest" description="Disordered" evidence="6">
    <location>
        <begin position="1"/>
        <end position="100"/>
    </location>
</feature>
<feature type="repeat" description="WD" evidence="5">
    <location>
        <begin position="227"/>
        <end position="268"/>
    </location>
</feature>
<dbReference type="PROSITE" id="PS50082">
    <property type="entry name" value="WD_REPEATS_2"/>
    <property type="match status" value="3"/>
</dbReference>
<dbReference type="PROSITE" id="PS50294">
    <property type="entry name" value="WD_REPEATS_REGION"/>
    <property type="match status" value="2"/>
</dbReference>
<feature type="repeat" description="WD" evidence="5">
    <location>
        <begin position="166"/>
        <end position="207"/>
    </location>
</feature>
<dbReference type="CDD" id="cd00200">
    <property type="entry name" value="WD40"/>
    <property type="match status" value="1"/>
</dbReference>
<evidence type="ECO:0000313" key="7">
    <source>
        <dbReference type="EMBL" id="KAK7449282.1"/>
    </source>
</evidence>
<dbReference type="PANTHER" id="PTHR19865">
    <property type="entry name" value="U3 SMALL NUCLEOLAR RNA INTERACTING PROTEIN 2"/>
    <property type="match status" value="1"/>
</dbReference>
<name>A0ABR1J6Q9_9AGAR</name>
<comment type="caution">
    <text evidence="7">The sequence shown here is derived from an EMBL/GenBank/DDBJ whole genome shotgun (WGS) entry which is preliminary data.</text>
</comment>
<dbReference type="InterPro" id="IPR039241">
    <property type="entry name" value="Rrp9-like"/>
</dbReference>
<dbReference type="Pfam" id="PF00400">
    <property type="entry name" value="WD40"/>
    <property type="match status" value="4"/>
</dbReference>
<feature type="compositionally biased region" description="Acidic residues" evidence="6">
    <location>
        <begin position="81"/>
        <end position="95"/>
    </location>
</feature>
<comment type="subcellular location">
    <subcellularLocation>
        <location evidence="1">Nucleus</location>
    </subcellularLocation>
</comment>
<proteinExistence type="predicted"/>
<dbReference type="PROSITE" id="PS00678">
    <property type="entry name" value="WD_REPEATS_1"/>
    <property type="match status" value="1"/>
</dbReference>
<dbReference type="SUPFAM" id="SSF50978">
    <property type="entry name" value="WD40 repeat-like"/>
    <property type="match status" value="1"/>
</dbReference>
<dbReference type="InterPro" id="IPR036322">
    <property type="entry name" value="WD40_repeat_dom_sf"/>
</dbReference>
<reference evidence="7 8" key="1">
    <citation type="submission" date="2024-01" db="EMBL/GenBank/DDBJ databases">
        <title>A draft genome for the cacao thread blight pathogen Marasmiellus scandens.</title>
        <authorList>
            <person name="Baruah I.K."/>
            <person name="Leung J."/>
            <person name="Bukari Y."/>
            <person name="Amoako-Attah I."/>
            <person name="Meinhardt L.W."/>
            <person name="Bailey B.A."/>
            <person name="Cohen S.P."/>
        </authorList>
    </citation>
    <scope>NUCLEOTIDE SEQUENCE [LARGE SCALE GENOMIC DNA]</scope>
    <source>
        <strain evidence="7 8">GH-19</strain>
    </source>
</reference>
<gene>
    <name evidence="7" type="primary">RRP9</name>
    <name evidence="7" type="ORF">VKT23_013425</name>
</gene>
<sequence length="586" mass="63846">MPDSFFSSTKPRKRKRSDSNVGPSSSKLARKASSKTSKHEKTTAATTKNKQRRDEELDSDQTNDSDAGGGIDDMDLRPDSDLEDRDEDEEDPDETPAEKRLRLAQLYLDSVKQDIGLAEGEFDAAEIDKELISARLKQDVMEHSGKVHLFVAKSYDFSQPLKTLRTKGHRFSVTSAVASESGKYLFTAGKEGHIFKWDLTTGKKLTTLYKLRPPPGKGKGKALDTESKGHTDEVLALALSSDGKYLVSGGRDRKVGVWDAEKGEWIKGFVGPMCHKDTVSSLTFRKSTHTLYTASFDRTLKVFDLSPSVMGYVETLFGHQDTAVCIDALRAETCVSVGARDKTARFWKIVEESQLVFRGGGRSKIREVLEGGLDSVGEGDEAEEKDRDKGKKNFVEGSLECIAMVDDSTFVTGGDSGSISLWSTSKKKPIFTQPVAHGLHEVPSETSGLGVIKTPRWITSIASLRYSDLFASGSWEGVIRLWQLDPKLKSFALVGTIPAPGVVNSLQFITPPKDFIRRANWASSHDGDGGDETVNGAGSVLSSVLLTAGMGQEPKFGRWLTVKEGGASNGALVFALTPRTSSSARS</sequence>
<protein>
    <submittedName>
        <fullName evidence="7">Pre-rRNA processing protein</fullName>
    </submittedName>
</protein>
<keyword evidence="2 5" id="KW-0853">WD repeat</keyword>
<dbReference type="InterPro" id="IPR001680">
    <property type="entry name" value="WD40_rpt"/>
</dbReference>
<evidence type="ECO:0000256" key="3">
    <source>
        <dbReference type="ARBA" id="ARBA00022737"/>
    </source>
</evidence>
<keyword evidence="4" id="KW-0539">Nucleus</keyword>
<evidence type="ECO:0000313" key="8">
    <source>
        <dbReference type="Proteomes" id="UP001498398"/>
    </source>
</evidence>
<evidence type="ECO:0000256" key="5">
    <source>
        <dbReference type="PROSITE-ProRule" id="PRU00221"/>
    </source>
</evidence>
<evidence type="ECO:0000256" key="2">
    <source>
        <dbReference type="ARBA" id="ARBA00022574"/>
    </source>
</evidence>
<evidence type="ECO:0000256" key="6">
    <source>
        <dbReference type="SAM" id="MobiDB-lite"/>
    </source>
</evidence>
<dbReference type="PANTHER" id="PTHR19865:SF0">
    <property type="entry name" value="U3 SMALL NUCLEOLAR RNA-INTERACTING PROTEIN 2"/>
    <property type="match status" value="1"/>
</dbReference>
<feature type="repeat" description="WD" evidence="5">
    <location>
        <begin position="275"/>
        <end position="306"/>
    </location>
</feature>
<evidence type="ECO:0000256" key="1">
    <source>
        <dbReference type="ARBA" id="ARBA00004123"/>
    </source>
</evidence>
<evidence type="ECO:0000256" key="4">
    <source>
        <dbReference type="ARBA" id="ARBA00023242"/>
    </source>
</evidence>
<dbReference type="InterPro" id="IPR019775">
    <property type="entry name" value="WD40_repeat_CS"/>
</dbReference>
<dbReference type="Gene3D" id="2.130.10.10">
    <property type="entry name" value="YVTN repeat-like/Quinoprotein amine dehydrogenase"/>
    <property type="match status" value="2"/>
</dbReference>
<accession>A0ABR1J6Q9</accession>
<keyword evidence="8" id="KW-1185">Reference proteome</keyword>